<evidence type="ECO:0000256" key="5">
    <source>
        <dbReference type="ARBA" id="ARBA00022605"/>
    </source>
</evidence>
<dbReference type="Proteomes" id="UP000663929">
    <property type="component" value="Chromosome"/>
</dbReference>
<dbReference type="AlphaFoldDB" id="A0A8A4THV6"/>
<keyword evidence="5 12" id="KW-0028">Amino-acid biosynthesis</keyword>
<comment type="cofactor">
    <cofactor evidence="1 10 12">
        <name>pyridoxal 5'-phosphate</name>
        <dbReference type="ChEBI" id="CHEBI:597326"/>
    </cofactor>
</comment>
<keyword evidence="15" id="KW-1185">Reference proteome</keyword>
<evidence type="ECO:0000256" key="1">
    <source>
        <dbReference type="ARBA" id="ARBA00001933"/>
    </source>
</evidence>
<dbReference type="EC" id="2.5.1.47" evidence="4 12"/>
<feature type="binding site" evidence="10">
    <location>
        <position position="73"/>
    </location>
    <ligand>
        <name>pyridoxal 5'-phosphate</name>
        <dbReference type="ChEBI" id="CHEBI:597326"/>
    </ligand>
</feature>
<dbReference type="NCBIfam" id="TIGR01136">
    <property type="entry name" value="cysKM"/>
    <property type="match status" value="1"/>
</dbReference>
<evidence type="ECO:0000256" key="10">
    <source>
        <dbReference type="PIRSR" id="PIRSR605856-50"/>
    </source>
</evidence>
<dbReference type="GO" id="GO:0006535">
    <property type="term" value="P:cysteine biosynthetic process from serine"/>
    <property type="evidence" value="ECO:0007669"/>
    <property type="project" value="UniProtKB-UniRule"/>
</dbReference>
<evidence type="ECO:0000313" key="14">
    <source>
        <dbReference type="EMBL" id="QTD48348.1"/>
    </source>
</evidence>
<feature type="binding site" evidence="10">
    <location>
        <begin position="176"/>
        <end position="180"/>
    </location>
    <ligand>
        <name>pyridoxal 5'-phosphate</name>
        <dbReference type="ChEBI" id="CHEBI:597326"/>
    </ligand>
</feature>
<name>A0A8A4THV6_SULCO</name>
<evidence type="ECO:0000259" key="13">
    <source>
        <dbReference type="Pfam" id="PF00291"/>
    </source>
</evidence>
<keyword evidence="8 12" id="KW-0198">Cysteine biosynthesis</keyword>
<comment type="catalytic activity">
    <reaction evidence="9 12">
        <text>O-acetyl-L-serine + hydrogen sulfide = L-cysteine + acetate</text>
        <dbReference type="Rhea" id="RHEA:14829"/>
        <dbReference type="ChEBI" id="CHEBI:29919"/>
        <dbReference type="ChEBI" id="CHEBI:30089"/>
        <dbReference type="ChEBI" id="CHEBI:35235"/>
        <dbReference type="ChEBI" id="CHEBI:58340"/>
        <dbReference type="EC" id="2.5.1.47"/>
    </reaction>
</comment>
<evidence type="ECO:0000256" key="2">
    <source>
        <dbReference type="ARBA" id="ARBA00004962"/>
    </source>
</evidence>
<dbReference type="InterPro" id="IPR036052">
    <property type="entry name" value="TrpB-like_PALP_sf"/>
</dbReference>
<dbReference type="NCBIfam" id="TIGR01139">
    <property type="entry name" value="cysK"/>
    <property type="match status" value="1"/>
</dbReference>
<evidence type="ECO:0000256" key="4">
    <source>
        <dbReference type="ARBA" id="ARBA00012681"/>
    </source>
</evidence>
<feature type="binding site" evidence="10">
    <location>
        <position position="264"/>
    </location>
    <ligand>
        <name>pyridoxal 5'-phosphate</name>
        <dbReference type="ChEBI" id="CHEBI:597326"/>
    </ligand>
</feature>
<organism evidence="14 15">
    <name type="scientific">Sulfidibacter corallicola</name>
    <dbReference type="NCBI Taxonomy" id="2818388"/>
    <lineage>
        <taxon>Bacteria</taxon>
        <taxon>Pseudomonadati</taxon>
        <taxon>Acidobacteriota</taxon>
        <taxon>Holophagae</taxon>
        <taxon>Acanthopleuribacterales</taxon>
        <taxon>Acanthopleuribacteraceae</taxon>
        <taxon>Sulfidibacter</taxon>
    </lineage>
</organism>
<evidence type="ECO:0000256" key="12">
    <source>
        <dbReference type="RuleBase" id="RU003985"/>
    </source>
</evidence>
<comment type="pathway">
    <text evidence="2">Amino-acid biosynthesis; L-cysteine biosynthesis; L-cysteine from L-serine: step 2/2.</text>
</comment>
<proteinExistence type="inferred from homology"/>
<dbReference type="Gene3D" id="3.40.50.1100">
    <property type="match status" value="2"/>
</dbReference>
<comment type="similarity">
    <text evidence="3 12">Belongs to the cysteine synthase/cystathionine beta-synthase family.</text>
</comment>
<accession>A0A8A4THV6</accession>
<evidence type="ECO:0000256" key="9">
    <source>
        <dbReference type="ARBA" id="ARBA00047931"/>
    </source>
</evidence>
<dbReference type="RefSeq" id="WP_237378002.1">
    <property type="nucleotide sequence ID" value="NZ_CP071793.1"/>
</dbReference>
<protein>
    <recommendedName>
        <fullName evidence="4 12">Cysteine synthase</fullName>
        <ecNumber evidence="4 12">2.5.1.47</ecNumber>
    </recommendedName>
</protein>
<dbReference type="InterPro" id="IPR001926">
    <property type="entry name" value="TrpB-like_PALP"/>
</dbReference>
<evidence type="ECO:0000256" key="3">
    <source>
        <dbReference type="ARBA" id="ARBA00007103"/>
    </source>
</evidence>
<dbReference type="EMBL" id="CP071793">
    <property type="protein sequence ID" value="QTD48348.1"/>
    <property type="molecule type" value="Genomic_DNA"/>
</dbReference>
<gene>
    <name evidence="14" type="primary">cysK</name>
    <name evidence="14" type="ORF">J3U87_22440</name>
</gene>
<reference evidence="14" key="1">
    <citation type="submission" date="2021-03" db="EMBL/GenBank/DDBJ databases">
        <title>Acanthopleuribacteraceae sp. M133.</title>
        <authorList>
            <person name="Wang G."/>
        </authorList>
    </citation>
    <scope>NUCLEOTIDE SEQUENCE</scope>
    <source>
        <strain evidence="14">M133</strain>
    </source>
</reference>
<feature type="modified residue" description="N6-(pyridoxal phosphate)lysine" evidence="11">
    <location>
        <position position="43"/>
    </location>
</feature>
<dbReference type="SUPFAM" id="SSF53686">
    <property type="entry name" value="Tryptophan synthase beta subunit-like PLP-dependent enzymes"/>
    <property type="match status" value="1"/>
</dbReference>
<feature type="domain" description="Tryptophan synthase beta chain-like PALP" evidence="13">
    <location>
        <begin position="9"/>
        <end position="282"/>
    </location>
</feature>
<dbReference type="PANTHER" id="PTHR10314">
    <property type="entry name" value="CYSTATHIONINE BETA-SYNTHASE"/>
    <property type="match status" value="1"/>
</dbReference>
<dbReference type="InterPro" id="IPR005859">
    <property type="entry name" value="CysK"/>
</dbReference>
<evidence type="ECO:0000256" key="6">
    <source>
        <dbReference type="ARBA" id="ARBA00022679"/>
    </source>
</evidence>
<evidence type="ECO:0000256" key="7">
    <source>
        <dbReference type="ARBA" id="ARBA00022898"/>
    </source>
</evidence>
<dbReference type="InterPro" id="IPR005856">
    <property type="entry name" value="Cys_synth"/>
</dbReference>
<dbReference type="GO" id="GO:0005737">
    <property type="term" value="C:cytoplasm"/>
    <property type="evidence" value="ECO:0007669"/>
    <property type="project" value="UniProtKB-ARBA"/>
</dbReference>
<dbReference type="CDD" id="cd01561">
    <property type="entry name" value="CBS_like"/>
    <property type="match status" value="1"/>
</dbReference>
<dbReference type="FunFam" id="3.40.50.1100:FF:000067">
    <property type="entry name" value="Cysteine synthase"/>
    <property type="match status" value="1"/>
</dbReference>
<sequence length="315" mass="32677">MTIYDSVDKVIGNTPLVKIADATEDCAEVVVKLEYQNPGGSVKDRLALGVIRAAEESGELKPGGLIVEATSGNTGIGIAMIAAARGYRLILTMPDSMSLERRRILAAYGAELVLTPGKMGMKGAIAKAKEIAEEKGGFQTLQFDNPANAAIHYKTTGPELERDTDGALDALVVGVGTGGTLAGAGAYLKDKLPKIRLVAVEPSDSPVLSGGEPGPHKIQGIGAGFVPSILDTKLIDEVVAVDLDTAKATSRRLAAEHGLLSGISAGANTHAAFKIARDIAREKGTGIGARVATVIPSNGERYMSTVLFEDLFGEA</sequence>
<dbReference type="KEGG" id="scor:J3U87_22440"/>
<dbReference type="InterPro" id="IPR001216">
    <property type="entry name" value="P-phosphate_BS"/>
</dbReference>
<keyword evidence="7 10" id="KW-0663">Pyridoxal phosphate</keyword>
<dbReference type="Pfam" id="PF00291">
    <property type="entry name" value="PALP"/>
    <property type="match status" value="1"/>
</dbReference>
<evidence type="ECO:0000256" key="8">
    <source>
        <dbReference type="ARBA" id="ARBA00023192"/>
    </source>
</evidence>
<keyword evidence="6 12" id="KW-0808">Transferase</keyword>
<dbReference type="InterPro" id="IPR050214">
    <property type="entry name" value="Cys_Synth/Cystath_Beta-Synth"/>
</dbReference>
<dbReference type="GO" id="GO:0004124">
    <property type="term" value="F:cysteine synthase activity"/>
    <property type="evidence" value="ECO:0007669"/>
    <property type="project" value="UniProtKB-UniRule"/>
</dbReference>
<dbReference type="PROSITE" id="PS00901">
    <property type="entry name" value="CYS_SYNTHASE"/>
    <property type="match status" value="1"/>
</dbReference>
<evidence type="ECO:0000256" key="11">
    <source>
        <dbReference type="PIRSR" id="PIRSR605856-51"/>
    </source>
</evidence>
<evidence type="ECO:0000313" key="15">
    <source>
        <dbReference type="Proteomes" id="UP000663929"/>
    </source>
</evidence>